<name>A0A8S5LH02_9CAUD</name>
<accession>A0A8S5LH02</accession>
<protein>
    <submittedName>
        <fullName evidence="1">Portal protein</fullName>
    </submittedName>
</protein>
<dbReference type="EMBL" id="BK014719">
    <property type="protein sequence ID" value="DAD69373.1"/>
    <property type="molecule type" value="Genomic_DNA"/>
</dbReference>
<proteinExistence type="predicted"/>
<organism evidence="1">
    <name type="scientific">Siphoviridae sp. ctxS04</name>
    <dbReference type="NCBI Taxonomy" id="2823610"/>
    <lineage>
        <taxon>Viruses</taxon>
        <taxon>Duplodnaviria</taxon>
        <taxon>Heunggongvirae</taxon>
        <taxon>Uroviricota</taxon>
        <taxon>Caudoviricetes</taxon>
    </lineage>
</organism>
<sequence length="58" mass="6527">METSINAGRLNQRLEVQELAEAEPGVWTWKTVRRTWAQVEQSTRRNLFSAVGIGARGA</sequence>
<reference evidence="1" key="1">
    <citation type="journal article" date="2021" name="Proc. Natl. Acad. Sci. U.S.A.">
        <title>A Catalog of Tens of Thousands of Viruses from Human Metagenomes Reveals Hidden Associations with Chronic Diseases.</title>
        <authorList>
            <person name="Tisza M.J."/>
            <person name="Buck C.B."/>
        </authorList>
    </citation>
    <scope>NUCLEOTIDE SEQUENCE</scope>
    <source>
        <strain evidence="1">CtxS04</strain>
    </source>
</reference>
<evidence type="ECO:0000313" key="1">
    <source>
        <dbReference type="EMBL" id="DAD69373.1"/>
    </source>
</evidence>